<dbReference type="PANTHER" id="PTHR44846:SF1">
    <property type="entry name" value="MANNOSYL-D-GLYCERATE TRANSPORT_METABOLISM SYSTEM REPRESSOR MNGR-RELATED"/>
    <property type="match status" value="1"/>
</dbReference>
<evidence type="ECO:0000259" key="4">
    <source>
        <dbReference type="PROSITE" id="PS50949"/>
    </source>
</evidence>
<dbReference type="Pfam" id="PF00392">
    <property type="entry name" value="GntR"/>
    <property type="match status" value="1"/>
</dbReference>
<protein>
    <submittedName>
        <fullName evidence="5">GntR family transcriptional regulator</fullName>
    </submittedName>
</protein>
<dbReference type="Gene3D" id="3.40.1410.10">
    <property type="entry name" value="Chorismate lyase-like"/>
    <property type="match status" value="1"/>
</dbReference>
<dbReference type="GO" id="GO:0045892">
    <property type="term" value="P:negative regulation of DNA-templated transcription"/>
    <property type="evidence" value="ECO:0007669"/>
    <property type="project" value="TreeGrafter"/>
</dbReference>
<dbReference type="InterPro" id="IPR028978">
    <property type="entry name" value="Chorismate_lyase_/UTRA_dom_sf"/>
</dbReference>
<name>A0A8J2ZE70_9PROT</name>
<dbReference type="PROSITE" id="PS50949">
    <property type="entry name" value="HTH_GNTR"/>
    <property type="match status" value="1"/>
</dbReference>
<evidence type="ECO:0000313" key="5">
    <source>
        <dbReference type="EMBL" id="GGG44215.1"/>
    </source>
</evidence>
<dbReference type="InterPro" id="IPR011663">
    <property type="entry name" value="UTRA"/>
</dbReference>
<dbReference type="SUPFAM" id="SSF64288">
    <property type="entry name" value="Chorismate lyase-like"/>
    <property type="match status" value="1"/>
</dbReference>
<dbReference type="PRINTS" id="PR00035">
    <property type="entry name" value="HTHGNTR"/>
</dbReference>
<evidence type="ECO:0000256" key="2">
    <source>
        <dbReference type="ARBA" id="ARBA00023125"/>
    </source>
</evidence>
<dbReference type="RefSeq" id="WP_188902501.1">
    <property type="nucleotide sequence ID" value="NZ_BMKS01000012.1"/>
</dbReference>
<dbReference type="SMART" id="SM00866">
    <property type="entry name" value="UTRA"/>
    <property type="match status" value="1"/>
</dbReference>
<dbReference type="Pfam" id="PF07702">
    <property type="entry name" value="UTRA"/>
    <property type="match status" value="1"/>
</dbReference>
<dbReference type="SUPFAM" id="SSF46785">
    <property type="entry name" value="Winged helix' DNA-binding domain"/>
    <property type="match status" value="1"/>
</dbReference>
<sequence length="281" mass="31318">MTAAAPPRPPAELDRISLYVRLASTLRSRINDGEWAPGARLPTIKELAEQYEVAPITVREALGVLAADGLIVSSRGRGTFVTEGARPVRGNLGLRAAINDRLGLSPGQTIQILGRDRLKQVPPEFGTVATPRYPEYVRVRKLHLHEDEPFALLAVLLAAPLYARLPPRADERTKLLRLILDHGRVRLSESRIEITLAYADHATATLLRCAPTAALVRIRSWRVDETGRFVFGHVSLYRGDRFIYETVEHEPDLSRTSTVVLPGMRAPEAPPRRRLRDTGQR</sequence>
<reference evidence="5 6" key="1">
    <citation type="journal article" date="2014" name="Int. J. Syst. Evol. Microbiol.">
        <title>Complete genome sequence of Corynebacterium casei LMG S-19264T (=DSM 44701T), isolated from a smear-ripened cheese.</title>
        <authorList>
            <consortium name="US DOE Joint Genome Institute (JGI-PGF)"/>
            <person name="Walter F."/>
            <person name="Albersmeier A."/>
            <person name="Kalinowski J."/>
            <person name="Ruckert C."/>
        </authorList>
    </citation>
    <scope>NUCLEOTIDE SEQUENCE [LARGE SCALE GENOMIC DNA]</scope>
    <source>
        <strain evidence="5 6">CGMCC 1.16330</strain>
    </source>
</reference>
<gene>
    <name evidence="5" type="ORF">GCM10010964_34540</name>
</gene>
<evidence type="ECO:0000256" key="3">
    <source>
        <dbReference type="ARBA" id="ARBA00023163"/>
    </source>
</evidence>
<dbReference type="GO" id="GO:0003700">
    <property type="term" value="F:DNA-binding transcription factor activity"/>
    <property type="evidence" value="ECO:0007669"/>
    <property type="project" value="InterPro"/>
</dbReference>
<dbReference type="InterPro" id="IPR050679">
    <property type="entry name" value="Bact_HTH_transcr_reg"/>
</dbReference>
<dbReference type="SMART" id="SM00345">
    <property type="entry name" value="HTH_GNTR"/>
    <property type="match status" value="1"/>
</dbReference>
<keyword evidence="1" id="KW-0805">Transcription regulation</keyword>
<dbReference type="Gene3D" id="1.10.10.10">
    <property type="entry name" value="Winged helix-like DNA-binding domain superfamily/Winged helix DNA-binding domain"/>
    <property type="match status" value="1"/>
</dbReference>
<proteinExistence type="predicted"/>
<feature type="domain" description="HTH gntR-type" evidence="4">
    <location>
        <begin position="16"/>
        <end position="84"/>
    </location>
</feature>
<dbReference type="GO" id="GO:0003677">
    <property type="term" value="F:DNA binding"/>
    <property type="evidence" value="ECO:0007669"/>
    <property type="project" value="UniProtKB-KW"/>
</dbReference>
<evidence type="ECO:0000256" key="1">
    <source>
        <dbReference type="ARBA" id="ARBA00023015"/>
    </source>
</evidence>
<keyword evidence="3" id="KW-0804">Transcription</keyword>
<dbReference type="AlphaFoldDB" id="A0A8J2ZE70"/>
<keyword evidence="6" id="KW-1185">Reference proteome</keyword>
<dbReference type="CDD" id="cd07377">
    <property type="entry name" value="WHTH_GntR"/>
    <property type="match status" value="1"/>
</dbReference>
<keyword evidence="2" id="KW-0238">DNA-binding</keyword>
<dbReference type="InterPro" id="IPR036390">
    <property type="entry name" value="WH_DNA-bd_sf"/>
</dbReference>
<organism evidence="5 6">
    <name type="scientific">Caldovatus sediminis</name>
    <dbReference type="NCBI Taxonomy" id="2041189"/>
    <lineage>
        <taxon>Bacteria</taxon>
        <taxon>Pseudomonadati</taxon>
        <taxon>Pseudomonadota</taxon>
        <taxon>Alphaproteobacteria</taxon>
        <taxon>Acetobacterales</taxon>
        <taxon>Roseomonadaceae</taxon>
        <taxon>Caldovatus</taxon>
    </lineage>
</organism>
<dbReference type="InterPro" id="IPR036388">
    <property type="entry name" value="WH-like_DNA-bd_sf"/>
</dbReference>
<dbReference type="PANTHER" id="PTHR44846">
    <property type="entry name" value="MANNOSYL-D-GLYCERATE TRANSPORT/METABOLISM SYSTEM REPRESSOR MNGR-RELATED"/>
    <property type="match status" value="1"/>
</dbReference>
<dbReference type="Proteomes" id="UP000597507">
    <property type="component" value="Unassembled WGS sequence"/>
</dbReference>
<dbReference type="InterPro" id="IPR000524">
    <property type="entry name" value="Tscrpt_reg_HTH_GntR"/>
</dbReference>
<comment type="caution">
    <text evidence="5">The sequence shown here is derived from an EMBL/GenBank/DDBJ whole genome shotgun (WGS) entry which is preliminary data.</text>
</comment>
<evidence type="ECO:0000313" key="6">
    <source>
        <dbReference type="Proteomes" id="UP000597507"/>
    </source>
</evidence>
<dbReference type="EMBL" id="BMKS01000012">
    <property type="protein sequence ID" value="GGG44215.1"/>
    <property type="molecule type" value="Genomic_DNA"/>
</dbReference>
<accession>A0A8J2ZE70</accession>